<dbReference type="Pfam" id="PF01453">
    <property type="entry name" value="B_lectin"/>
    <property type="match status" value="1"/>
</dbReference>
<dbReference type="InterPro" id="IPR008271">
    <property type="entry name" value="Ser/Thr_kinase_AS"/>
</dbReference>
<dbReference type="SMART" id="SM00220">
    <property type="entry name" value="S_TKc"/>
    <property type="match status" value="1"/>
</dbReference>
<dbReference type="PROSITE" id="PS50011">
    <property type="entry name" value="PROTEIN_KINASE_DOM"/>
    <property type="match status" value="1"/>
</dbReference>
<dbReference type="GO" id="GO:0016020">
    <property type="term" value="C:membrane"/>
    <property type="evidence" value="ECO:0007669"/>
    <property type="project" value="UniProtKB-SubCell"/>
</dbReference>
<evidence type="ECO:0000256" key="21">
    <source>
        <dbReference type="SAM" id="SignalP"/>
    </source>
</evidence>
<proteinExistence type="inferred from homology"/>
<comment type="catalytic activity">
    <reaction evidence="17 18">
        <text>L-seryl-[protein] + ATP = O-phospho-L-seryl-[protein] + ADP + H(+)</text>
        <dbReference type="Rhea" id="RHEA:17989"/>
        <dbReference type="Rhea" id="RHEA-COMP:9863"/>
        <dbReference type="Rhea" id="RHEA-COMP:11604"/>
        <dbReference type="ChEBI" id="CHEBI:15378"/>
        <dbReference type="ChEBI" id="CHEBI:29999"/>
        <dbReference type="ChEBI" id="CHEBI:30616"/>
        <dbReference type="ChEBI" id="CHEBI:83421"/>
        <dbReference type="ChEBI" id="CHEBI:456216"/>
        <dbReference type="EC" id="2.7.11.1"/>
    </reaction>
</comment>
<dbReference type="Proteomes" id="UP000195402">
    <property type="component" value="Unassembled WGS sequence"/>
</dbReference>
<evidence type="ECO:0000256" key="5">
    <source>
        <dbReference type="ARBA" id="ARBA00022692"/>
    </source>
</evidence>
<feature type="domain" description="Bulb-type lectin" evidence="23">
    <location>
        <begin position="26"/>
        <end position="148"/>
    </location>
</feature>
<evidence type="ECO:0000256" key="2">
    <source>
        <dbReference type="ARBA" id="ARBA00022527"/>
    </source>
</evidence>
<evidence type="ECO:0000256" key="19">
    <source>
        <dbReference type="PROSITE-ProRule" id="PRU10141"/>
    </source>
</evidence>
<keyword evidence="11 20" id="KW-1133">Transmembrane helix</keyword>
<protein>
    <recommendedName>
        <fullName evidence="18">Receptor-like serine/threonine-protein kinase</fullName>
        <ecNumber evidence="18">2.7.11.1</ecNumber>
    </recommendedName>
</protein>
<evidence type="ECO:0000256" key="12">
    <source>
        <dbReference type="ARBA" id="ARBA00023136"/>
    </source>
</evidence>
<evidence type="ECO:0000256" key="4">
    <source>
        <dbReference type="ARBA" id="ARBA00022679"/>
    </source>
</evidence>
<evidence type="ECO:0000256" key="6">
    <source>
        <dbReference type="ARBA" id="ARBA00022729"/>
    </source>
</evidence>
<feature type="chain" id="PRO_5012984585" description="Receptor-like serine/threonine-protein kinase" evidence="21">
    <location>
        <begin position="24"/>
        <end position="763"/>
    </location>
</feature>
<dbReference type="FunCoup" id="A0A200RDU3">
    <property type="interactions" value="70"/>
</dbReference>
<feature type="signal peptide" evidence="21">
    <location>
        <begin position="1"/>
        <end position="23"/>
    </location>
</feature>
<organism evidence="24 25">
    <name type="scientific">Macleaya cordata</name>
    <name type="common">Five-seeded plume-poppy</name>
    <name type="synonym">Bocconia cordata</name>
    <dbReference type="NCBI Taxonomy" id="56857"/>
    <lineage>
        <taxon>Eukaryota</taxon>
        <taxon>Viridiplantae</taxon>
        <taxon>Streptophyta</taxon>
        <taxon>Embryophyta</taxon>
        <taxon>Tracheophyta</taxon>
        <taxon>Spermatophyta</taxon>
        <taxon>Magnoliopsida</taxon>
        <taxon>Ranunculales</taxon>
        <taxon>Papaveraceae</taxon>
        <taxon>Papaveroideae</taxon>
        <taxon>Macleaya</taxon>
    </lineage>
</organism>
<dbReference type="STRING" id="56857.A0A200RDU3"/>
<dbReference type="PROSITE" id="PS50927">
    <property type="entry name" value="BULB_LECTIN"/>
    <property type="match status" value="1"/>
</dbReference>
<evidence type="ECO:0000256" key="8">
    <source>
        <dbReference type="ARBA" id="ARBA00022741"/>
    </source>
</evidence>
<dbReference type="Gene3D" id="2.90.10.30">
    <property type="match status" value="1"/>
</dbReference>
<dbReference type="Gene3D" id="2.90.10.10">
    <property type="entry name" value="Bulb-type lectin domain"/>
    <property type="match status" value="1"/>
</dbReference>
<dbReference type="PIRSF" id="PIRSF000641">
    <property type="entry name" value="SRK"/>
    <property type="match status" value="1"/>
</dbReference>
<keyword evidence="10 18" id="KW-0067">ATP-binding</keyword>
<dbReference type="SMART" id="SM00108">
    <property type="entry name" value="B_lectin"/>
    <property type="match status" value="1"/>
</dbReference>
<dbReference type="Gene3D" id="3.30.200.20">
    <property type="entry name" value="Phosphorylase Kinase, domain 1"/>
    <property type="match status" value="1"/>
</dbReference>
<evidence type="ECO:0000256" key="15">
    <source>
        <dbReference type="ARBA" id="ARBA00023180"/>
    </source>
</evidence>
<keyword evidence="6 21" id="KW-0732">Signal</keyword>
<evidence type="ECO:0000256" key="14">
    <source>
        <dbReference type="ARBA" id="ARBA00023170"/>
    </source>
</evidence>
<keyword evidence="12 20" id="KW-0472">Membrane</keyword>
<dbReference type="GO" id="GO:0030246">
    <property type="term" value="F:carbohydrate binding"/>
    <property type="evidence" value="ECO:0007669"/>
    <property type="project" value="UniProtKB-KW"/>
</dbReference>
<dbReference type="OMA" id="NQTETEC"/>
<evidence type="ECO:0000313" key="25">
    <source>
        <dbReference type="Proteomes" id="UP000195402"/>
    </source>
</evidence>
<evidence type="ECO:0000256" key="3">
    <source>
        <dbReference type="ARBA" id="ARBA00022536"/>
    </source>
</evidence>
<dbReference type="InterPro" id="IPR051343">
    <property type="entry name" value="G-type_lectin_kinases/EP1-like"/>
</dbReference>
<keyword evidence="13" id="KW-1015">Disulfide bond</keyword>
<keyword evidence="8 18" id="KW-0547">Nucleotide-binding</keyword>
<dbReference type="PANTHER" id="PTHR47976">
    <property type="entry name" value="G-TYPE LECTIN S-RECEPTOR-LIKE SERINE/THREONINE-PROTEIN KINASE SD2-5"/>
    <property type="match status" value="1"/>
</dbReference>
<keyword evidence="9 18" id="KW-0418">Kinase</keyword>
<evidence type="ECO:0000256" key="18">
    <source>
        <dbReference type="PIRNR" id="PIRNR000641"/>
    </source>
</evidence>
<gene>
    <name evidence="24" type="ORF">BVC80_8903g28</name>
</gene>
<dbReference type="EC" id="2.7.11.1" evidence="18"/>
<evidence type="ECO:0000259" key="23">
    <source>
        <dbReference type="PROSITE" id="PS50927"/>
    </source>
</evidence>
<evidence type="ECO:0000313" key="24">
    <source>
        <dbReference type="EMBL" id="OVA20878.1"/>
    </source>
</evidence>
<sequence length="763" mass="86185">MSSVNPLLLLPLLLLFQPIFAVAQSYSNVSLGSSLTADGDDTSWRSPSGDFAFGFRPLENNLFLLAIWFDKIPDKTIVWYADGIETAAPKGSKVELTNDGKLVLNDPQGKKLWEAGPVNGGVSYAAMLDNGNFILVSRDSSINSWESFKQPTDTILPTQTMEVNSVLYSRQTENTFSRGRFRLRLLQDGNLVLNIAAFPSLTEVQYDAYYWSHTFDPNQTIAGYRVVFNESGYIYVGNARLRWSFHTVLVPKDIKCGACGYNSYCILTPERRPTCQCPPGYSFVDPNNSFSGCKPNFIQGCQGEEWRNPGDKFEFQTLQDIDWPTSDYEKLDLYREKECTSACLSDCLCAVAIIRAGTCWKKKLPLSNGRYSSSMNGKALIKVRKDGFSIQQNSCPPISGPKKDRSTLILVGSLLLGSSVFFNLLLLAPTCLMFFFKDYKKMRKINQESSVLISNLRAFTYKELEEATGGFKEELGKGAFGIVYKGVIQEMGSKNYIAVKKLDKVVQEGEKEFKTEVSVIGRTHHKNLVQLLGFCEEGQHRLLVYEFMSNSNLAKHLFEISKPDWNQRIQIATCIARGLMYLHEECNTQIIHCDIKPQNILLDDNFTARISDFGLAKLLMNEQTRTRTGIRGTKGYVAPEWFRNTPVTVKVDVYSFGVMLLEIICCRKSVELELGEEEKAILTDWAYDCYREGKLQDLVENDGDAMNDMRRLERLVMIAIWCIQEEPSLRPSMKKVLQMLEGVLDVYVPPCPYPLTGNHSQSL</sequence>
<dbReference type="FunFam" id="1.10.510.10:FF:000237">
    <property type="entry name" value="G-type lectin S-receptor-like serine/threonine-protein kinase"/>
    <property type="match status" value="1"/>
</dbReference>
<comment type="caution">
    <text evidence="24">The sequence shown here is derived from an EMBL/GenBank/DDBJ whole genome shotgun (WGS) entry which is preliminary data.</text>
</comment>
<evidence type="ECO:0000256" key="13">
    <source>
        <dbReference type="ARBA" id="ARBA00023157"/>
    </source>
</evidence>
<dbReference type="InterPro" id="IPR011009">
    <property type="entry name" value="Kinase-like_dom_sf"/>
</dbReference>
<dbReference type="InParanoid" id="A0A200RDU3"/>
<dbReference type="GO" id="GO:0005524">
    <property type="term" value="F:ATP binding"/>
    <property type="evidence" value="ECO:0007669"/>
    <property type="project" value="UniProtKB-UniRule"/>
</dbReference>
<dbReference type="InterPro" id="IPR017441">
    <property type="entry name" value="Protein_kinase_ATP_BS"/>
</dbReference>
<dbReference type="FunFam" id="3.30.200.20:FF:000059">
    <property type="entry name" value="S-receptor-like serine/threonine-protein kinase"/>
    <property type="match status" value="1"/>
</dbReference>
<dbReference type="PROSITE" id="PS00107">
    <property type="entry name" value="PROTEIN_KINASE_ATP"/>
    <property type="match status" value="1"/>
</dbReference>
<evidence type="ECO:0000256" key="17">
    <source>
        <dbReference type="ARBA" id="ARBA00048679"/>
    </source>
</evidence>
<dbReference type="GO" id="GO:0106310">
    <property type="term" value="F:protein serine kinase activity"/>
    <property type="evidence" value="ECO:0007669"/>
    <property type="project" value="RHEA"/>
</dbReference>
<keyword evidence="25" id="KW-1185">Reference proteome</keyword>
<dbReference type="AlphaFoldDB" id="A0A200RDU3"/>
<dbReference type="SUPFAM" id="SSF56112">
    <property type="entry name" value="Protein kinase-like (PK-like)"/>
    <property type="match status" value="1"/>
</dbReference>
<dbReference type="EMBL" id="MVGT01000031">
    <property type="protein sequence ID" value="OVA20878.1"/>
    <property type="molecule type" value="Genomic_DNA"/>
</dbReference>
<dbReference type="InterPro" id="IPR024171">
    <property type="entry name" value="SRK-like_kinase"/>
</dbReference>
<dbReference type="Gene3D" id="1.10.510.10">
    <property type="entry name" value="Transferase(Phosphotransferase) domain 1"/>
    <property type="match status" value="1"/>
</dbReference>
<dbReference type="PROSITE" id="PS00108">
    <property type="entry name" value="PROTEIN_KINASE_ST"/>
    <property type="match status" value="1"/>
</dbReference>
<keyword evidence="7" id="KW-0430">Lectin</keyword>
<keyword evidence="2 18" id="KW-0723">Serine/threonine-protein kinase</keyword>
<evidence type="ECO:0000256" key="20">
    <source>
        <dbReference type="SAM" id="Phobius"/>
    </source>
</evidence>
<dbReference type="SUPFAM" id="SSF51110">
    <property type="entry name" value="alpha-D-mannose-specific plant lectins"/>
    <property type="match status" value="1"/>
</dbReference>
<dbReference type="InterPro" id="IPR001480">
    <property type="entry name" value="Bulb-type_lectin_dom"/>
</dbReference>
<evidence type="ECO:0000256" key="1">
    <source>
        <dbReference type="ARBA" id="ARBA00004479"/>
    </source>
</evidence>
<evidence type="ECO:0000259" key="22">
    <source>
        <dbReference type="PROSITE" id="PS50011"/>
    </source>
</evidence>
<dbReference type="InterPro" id="IPR036426">
    <property type="entry name" value="Bulb-type_lectin_dom_sf"/>
</dbReference>
<evidence type="ECO:0000256" key="7">
    <source>
        <dbReference type="ARBA" id="ARBA00022734"/>
    </source>
</evidence>
<evidence type="ECO:0000256" key="16">
    <source>
        <dbReference type="ARBA" id="ARBA00047899"/>
    </source>
</evidence>
<evidence type="ECO:0000256" key="10">
    <source>
        <dbReference type="ARBA" id="ARBA00022840"/>
    </source>
</evidence>
<dbReference type="CDD" id="cd14066">
    <property type="entry name" value="STKc_IRAK"/>
    <property type="match status" value="1"/>
</dbReference>
<keyword evidence="5 20" id="KW-0812">Transmembrane</keyword>
<comment type="subcellular location">
    <subcellularLocation>
        <location evidence="1">Membrane</location>
        <topology evidence="1">Single-pass type I membrane protein</topology>
    </subcellularLocation>
</comment>
<keyword evidence="3" id="KW-0245">EGF-like domain</keyword>
<dbReference type="GO" id="GO:0004674">
    <property type="term" value="F:protein serine/threonine kinase activity"/>
    <property type="evidence" value="ECO:0007669"/>
    <property type="project" value="UniProtKB-KW"/>
</dbReference>
<keyword evidence="15" id="KW-0325">Glycoprotein</keyword>
<comment type="similarity">
    <text evidence="18">Belongs to the protein kinase superfamily. Ser/Thr protein kinase family.</text>
</comment>
<dbReference type="PANTHER" id="PTHR47976:SF15">
    <property type="entry name" value="G-TYPE LECTIN S-RECEPTOR-LIKE SERINE_THREONINE-PROTEIN KINASE RLK1"/>
    <property type="match status" value="1"/>
</dbReference>
<feature type="binding site" evidence="19">
    <location>
        <position position="501"/>
    </location>
    <ligand>
        <name>ATP</name>
        <dbReference type="ChEBI" id="CHEBI:30616"/>
    </ligand>
</feature>
<comment type="catalytic activity">
    <reaction evidence="16 18">
        <text>L-threonyl-[protein] + ATP = O-phospho-L-threonyl-[protein] + ADP + H(+)</text>
        <dbReference type="Rhea" id="RHEA:46608"/>
        <dbReference type="Rhea" id="RHEA-COMP:11060"/>
        <dbReference type="Rhea" id="RHEA-COMP:11605"/>
        <dbReference type="ChEBI" id="CHEBI:15378"/>
        <dbReference type="ChEBI" id="CHEBI:30013"/>
        <dbReference type="ChEBI" id="CHEBI:30616"/>
        <dbReference type="ChEBI" id="CHEBI:61977"/>
        <dbReference type="ChEBI" id="CHEBI:456216"/>
        <dbReference type="EC" id="2.7.11.1"/>
    </reaction>
</comment>
<accession>A0A200RDU3</accession>
<dbReference type="OrthoDB" id="1930390at2759"/>
<reference evidence="24 25" key="1">
    <citation type="journal article" date="2017" name="Mol. Plant">
        <title>The Genome of Medicinal Plant Macleaya cordata Provides New Insights into Benzylisoquinoline Alkaloids Metabolism.</title>
        <authorList>
            <person name="Liu X."/>
            <person name="Liu Y."/>
            <person name="Huang P."/>
            <person name="Ma Y."/>
            <person name="Qing Z."/>
            <person name="Tang Q."/>
            <person name="Cao H."/>
            <person name="Cheng P."/>
            <person name="Zheng Y."/>
            <person name="Yuan Z."/>
            <person name="Zhou Y."/>
            <person name="Liu J."/>
            <person name="Tang Z."/>
            <person name="Zhuo Y."/>
            <person name="Zhang Y."/>
            <person name="Yu L."/>
            <person name="Huang J."/>
            <person name="Yang P."/>
            <person name="Peng Q."/>
            <person name="Zhang J."/>
            <person name="Jiang W."/>
            <person name="Zhang Z."/>
            <person name="Lin K."/>
            <person name="Ro D.K."/>
            <person name="Chen X."/>
            <person name="Xiong X."/>
            <person name="Shang Y."/>
            <person name="Huang S."/>
            <person name="Zeng J."/>
        </authorList>
    </citation>
    <scope>NUCLEOTIDE SEQUENCE [LARGE SCALE GENOMIC DNA]</scope>
    <source>
        <strain evidence="25">cv. BLH2017</strain>
        <tissue evidence="24">Root</tissue>
    </source>
</reference>
<keyword evidence="4 18" id="KW-0808">Transferase</keyword>
<keyword evidence="14" id="KW-0675">Receptor</keyword>
<name>A0A200RDU3_MACCD</name>
<dbReference type="FunFam" id="2.90.10.10:FF:000013">
    <property type="entry name" value="G-type lectin S-receptor-like serine/threonine-protein kinase LECRK1"/>
    <property type="match status" value="1"/>
</dbReference>
<dbReference type="Pfam" id="PF00069">
    <property type="entry name" value="Pkinase"/>
    <property type="match status" value="1"/>
</dbReference>
<dbReference type="InterPro" id="IPR000719">
    <property type="entry name" value="Prot_kinase_dom"/>
</dbReference>
<evidence type="ECO:0000256" key="9">
    <source>
        <dbReference type="ARBA" id="ARBA00022777"/>
    </source>
</evidence>
<feature type="domain" description="Protein kinase" evidence="22">
    <location>
        <begin position="469"/>
        <end position="748"/>
    </location>
</feature>
<feature type="transmembrane region" description="Helical" evidence="20">
    <location>
        <begin position="408"/>
        <end position="436"/>
    </location>
</feature>
<evidence type="ECO:0000256" key="11">
    <source>
        <dbReference type="ARBA" id="ARBA00022989"/>
    </source>
</evidence>